<evidence type="ECO:0000313" key="4">
    <source>
        <dbReference type="EMBL" id="MBN4068038.1"/>
    </source>
</evidence>
<reference evidence="4 5" key="1">
    <citation type="submission" date="2021-02" db="EMBL/GenBank/DDBJ databases">
        <title>Activity-based single-cell genomes from oceanic crustal fluid captures similar information to metagenomic and metatranscriptomic surveys with orders of magnitude less sampling.</title>
        <authorList>
            <person name="D'Angelo T.S."/>
            <person name="Orcutt B.N."/>
        </authorList>
    </citation>
    <scope>NUCLEOTIDE SEQUENCE [LARGE SCALE GENOMIC DNA]</scope>
    <source>
        <strain evidence="4">AH-315-G02</strain>
    </source>
</reference>
<sequence>MHELSLAQGLISQLKELAGVHKATRIVTVRVNVGTMAGIVIDSFTFGFNAVKTETNCVREAQLEITEVDGDELILAQVIME</sequence>
<protein>
    <submittedName>
        <fullName evidence="4">Hydrogenase maturation nickel metallochaperone HypA</fullName>
    </submittedName>
</protein>
<accession>A0ABS3ASD9</accession>
<dbReference type="InterPro" id="IPR000688">
    <property type="entry name" value="HypA/HybF"/>
</dbReference>
<dbReference type="PANTHER" id="PTHR34535:SF3">
    <property type="entry name" value="HYDROGENASE MATURATION FACTOR HYPA"/>
    <property type="match status" value="1"/>
</dbReference>
<dbReference type="EMBL" id="JAFITO010000003">
    <property type="protein sequence ID" value="MBN4068038.1"/>
    <property type="molecule type" value="Genomic_DNA"/>
</dbReference>
<evidence type="ECO:0000256" key="2">
    <source>
        <dbReference type="ARBA" id="ARBA00022723"/>
    </source>
</evidence>
<organism evidence="4 5">
    <name type="scientific">Desulfotalea psychrophila</name>
    <dbReference type="NCBI Taxonomy" id="84980"/>
    <lineage>
        <taxon>Bacteria</taxon>
        <taxon>Pseudomonadati</taxon>
        <taxon>Thermodesulfobacteriota</taxon>
        <taxon>Desulfobulbia</taxon>
        <taxon>Desulfobulbales</taxon>
        <taxon>Desulfocapsaceae</taxon>
        <taxon>Desulfotalea</taxon>
    </lineage>
</organism>
<keyword evidence="5" id="KW-1185">Reference proteome</keyword>
<name>A0ABS3ASD9_9BACT</name>
<keyword evidence="1" id="KW-0533">Nickel</keyword>
<dbReference type="Pfam" id="PF01155">
    <property type="entry name" value="HypA"/>
    <property type="match status" value="1"/>
</dbReference>
<proteinExistence type="predicted"/>
<keyword evidence="3" id="KW-0862">Zinc</keyword>
<dbReference type="Proteomes" id="UP000717534">
    <property type="component" value="Unassembled WGS sequence"/>
</dbReference>
<evidence type="ECO:0000256" key="1">
    <source>
        <dbReference type="ARBA" id="ARBA00022596"/>
    </source>
</evidence>
<dbReference type="Gene3D" id="3.30.2320.50">
    <property type="match status" value="1"/>
</dbReference>
<comment type="caution">
    <text evidence="4">The sequence shown here is derived from an EMBL/GenBank/DDBJ whole genome shotgun (WGS) entry which is preliminary data.</text>
</comment>
<dbReference type="PANTHER" id="PTHR34535">
    <property type="entry name" value="HYDROGENASE MATURATION FACTOR HYPA"/>
    <property type="match status" value="1"/>
</dbReference>
<evidence type="ECO:0000313" key="5">
    <source>
        <dbReference type="Proteomes" id="UP000717534"/>
    </source>
</evidence>
<keyword evidence="2" id="KW-0479">Metal-binding</keyword>
<evidence type="ECO:0000256" key="3">
    <source>
        <dbReference type="ARBA" id="ARBA00022833"/>
    </source>
</evidence>
<gene>
    <name evidence="4" type="ORF">JYU06_00735</name>
</gene>